<protein>
    <submittedName>
        <fullName evidence="1">Uncharacterized protein</fullName>
    </submittedName>
</protein>
<dbReference type="AlphaFoldDB" id="A0A9X3AHH4"/>
<sequence length="77" mass="8415">MLLVHGLTAKRHCEFKIETTVNAGVGAAEVEQVVDDRGKPFEVTALAEYSEHGRVYVGGVVSPDGRFVEVDPRTCDR</sequence>
<evidence type="ECO:0000313" key="1">
    <source>
        <dbReference type="EMBL" id="MCS7481487.1"/>
    </source>
</evidence>
<dbReference type="RefSeq" id="WP_259626975.1">
    <property type="nucleotide sequence ID" value="NZ_JANYMP010000018.1"/>
</dbReference>
<evidence type="ECO:0000313" key="2">
    <source>
        <dbReference type="Proteomes" id="UP001141259"/>
    </source>
</evidence>
<reference evidence="1" key="1">
    <citation type="submission" date="2022-08" db="EMBL/GenBank/DDBJ databases">
        <authorList>
            <person name="Tistechok S."/>
            <person name="Samborskyy M."/>
            <person name="Roman I."/>
        </authorList>
    </citation>
    <scope>NUCLEOTIDE SEQUENCE</scope>
    <source>
        <strain evidence="1">DSM 103496</strain>
    </source>
</reference>
<organism evidence="1 2">
    <name type="scientific">Umezawaea endophytica</name>
    <dbReference type="NCBI Taxonomy" id="1654476"/>
    <lineage>
        <taxon>Bacteria</taxon>
        <taxon>Bacillati</taxon>
        <taxon>Actinomycetota</taxon>
        <taxon>Actinomycetes</taxon>
        <taxon>Pseudonocardiales</taxon>
        <taxon>Pseudonocardiaceae</taxon>
        <taxon>Umezawaea</taxon>
    </lineage>
</organism>
<dbReference type="Proteomes" id="UP001141259">
    <property type="component" value="Unassembled WGS sequence"/>
</dbReference>
<proteinExistence type="predicted"/>
<accession>A0A9X3AHH4</accession>
<keyword evidence="2" id="KW-1185">Reference proteome</keyword>
<gene>
    <name evidence="1" type="ORF">NZH93_31925</name>
</gene>
<name>A0A9X3AHH4_9PSEU</name>
<comment type="caution">
    <text evidence="1">The sequence shown here is derived from an EMBL/GenBank/DDBJ whole genome shotgun (WGS) entry which is preliminary data.</text>
</comment>
<dbReference type="EMBL" id="JANYMP010000018">
    <property type="protein sequence ID" value="MCS7481487.1"/>
    <property type="molecule type" value="Genomic_DNA"/>
</dbReference>